<keyword evidence="1" id="KW-0812">Transmembrane</keyword>
<accession>A0A372INU8</accession>
<feature type="transmembrane region" description="Helical" evidence="1">
    <location>
        <begin position="6"/>
        <end position="24"/>
    </location>
</feature>
<dbReference type="RefSeq" id="WP_117298808.1">
    <property type="nucleotide sequence ID" value="NZ_QVQT02000003.1"/>
</dbReference>
<sequence>MALLEHVLIIAEPVLLVSLLALLLRSGGMRRFPALATYFGIRLLSLAFFEAVTLLHLSHQVYTIGFYAASIVKTVAVYFVVQEVFAHLMEPVPGLRRLALIAFRWITIVSIVISGVVASLLLYTRGFQAHLAMAPLTLGISILEISLLLFLALVIHSLGRSFHSRLFGIALGFGVQATIELVSSTLDSSRPGLHAMTDGIAQAVLFAVLLIWTAYFLIPEPAGERMKVILPSESPILRWNEIARALGHSTPQVAVGTASSGFFLQDVEKVVDKVLARNALGTTRQ</sequence>
<proteinExistence type="predicted"/>
<keyword evidence="1" id="KW-1133">Transmembrane helix</keyword>
<comment type="caution">
    <text evidence="2">The sequence shown here is derived from an EMBL/GenBank/DDBJ whole genome shotgun (WGS) entry which is preliminary data.</text>
</comment>
<keyword evidence="3" id="KW-1185">Reference proteome</keyword>
<feature type="transmembrane region" description="Helical" evidence="1">
    <location>
        <begin position="36"/>
        <end position="55"/>
    </location>
</feature>
<evidence type="ECO:0000313" key="2">
    <source>
        <dbReference type="EMBL" id="RFU16640.1"/>
    </source>
</evidence>
<feature type="transmembrane region" description="Helical" evidence="1">
    <location>
        <begin position="129"/>
        <end position="155"/>
    </location>
</feature>
<keyword evidence="1" id="KW-0472">Membrane</keyword>
<dbReference type="AlphaFoldDB" id="A0A372INU8"/>
<dbReference type="OrthoDB" id="110048at2"/>
<protein>
    <submittedName>
        <fullName evidence="2">Uncharacterized protein</fullName>
    </submittedName>
</protein>
<dbReference type="EMBL" id="QVQT01000003">
    <property type="protein sequence ID" value="RFU16640.1"/>
    <property type="molecule type" value="Genomic_DNA"/>
</dbReference>
<evidence type="ECO:0000256" key="1">
    <source>
        <dbReference type="SAM" id="Phobius"/>
    </source>
</evidence>
<evidence type="ECO:0000313" key="3">
    <source>
        <dbReference type="Proteomes" id="UP000264702"/>
    </source>
</evidence>
<dbReference type="Proteomes" id="UP000264702">
    <property type="component" value="Unassembled WGS sequence"/>
</dbReference>
<name>A0A372INU8_9BACT</name>
<feature type="transmembrane region" description="Helical" evidence="1">
    <location>
        <begin position="199"/>
        <end position="218"/>
    </location>
</feature>
<feature type="transmembrane region" description="Helical" evidence="1">
    <location>
        <begin position="102"/>
        <end position="123"/>
    </location>
</feature>
<feature type="transmembrane region" description="Helical" evidence="1">
    <location>
        <begin position="61"/>
        <end position="81"/>
    </location>
</feature>
<gene>
    <name evidence="2" type="ORF">D0Y96_07700</name>
</gene>
<organism evidence="2 3">
    <name type="scientific">Paracidobacterium acidisoli</name>
    <dbReference type="NCBI Taxonomy" id="2303751"/>
    <lineage>
        <taxon>Bacteria</taxon>
        <taxon>Pseudomonadati</taxon>
        <taxon>Acidobacteriota</taxon>
        <taxon>Terriglobia</taxon>
        <taxon>Terriglobales</taxon>
        <taxon>Acidobacteriaceae</taxon>
        <taxon>Paracidobacterium</taxon>
    </lineage>
</organism>
<reference evidence="2 3" key="1">
    <citation type="submission" date="2018-08" db="EMBL/GenBank/DDBJ databases">
        <title>Acidipila sp. 4G-K13, an acidobacterium isolated from forest soil.</title>
        <authorList>
            <person name="Gao Z.-H."/>
            <person name="Qiu L.-H."/>
        </authorList>
    </citation>
    <scope>NUCLEOTIDE SEQUENCE [LARGE SCALE GENOMIC DNA]</scope>
    <source>
        <strain evidence="2 3">4G-K13</strain>
    </source>
</reference>